<evidence type="ECO:0000256" key="6">
    <source>
        <dbReference type="ARBA" id="ARBA00022679"/>
    </source>
</evidence>
<dbReference type="Pfam" id="PF01300">
    <property type="entry name" value="Sua5_yciO_yrdC"/>
    <property type="match status" value="1"/>
</dbReference>
<feature type="domain" description="YrdC-like" evidence="15">
    <location>
        <begin position="2"/>
        <end position="188"/>
    </location>
</feature>
<evidence type="ECO:0000256" key="12">
    <source>
        <dbReference type="ARBA" id="ARBA00048366"/>
    </source>
</evidence>
<dbReference type="InterPro" id="IPR050156">
    <property type="entry name" value="TC-AMP_synthase_SUA5"/>
</dbReference>
<dbReference type="GO" id="GO:0006450">
    <property type="term" value="P:regulation of translational fidelity"/>
    <property type="evidence" value="ECO:0007669"/>
    <property type="project" value="TreeGrafter"/>
</dbReference>
<accession>A0A7J5AJ64</accession>
<reference evidence="16 17" key="1">
    <citation type="submission" date="2019-09" db="EMBL/GenBank/DDBJ databases">
        <title>Flavobacterium sp. nov., isolated from glacier ice.</title>
        <authorList>
            <person name="Liu Q."/>
        </authorList>
    </citation>
    <scope>NUCLEOTIDE SEQUENCE [LARGE SCALE GENOMIC DNA]</scope>
    <source>
        <strain evidence="16 17">NBRC 112527</strain>
    </source>
</reference>
<dbReference type="InterPro" id="IPR017945">
    <property type="entry name" value="DHBP_synth_RibB-like_a/b_dom"/>
</dbReference>
<feature type="binding site" evidence="14">
    <location>
        <position position="47"/>
    </location>
    <ligand>
        <name>ATP</name>
        <dbReference type="ChEBI" id="CHEBI:30616"/>
    </ligand>
</feature>
<feature type="binding site" evidence="14">
    <location>
        <position position="130"/>
    </location>
    <ligand>
        <name>L-threonine</name>
        <dbReference type="ChEBI" id="CHEBI:57926"/>
    </ligand>
</feature>
<feature type="binding site" evidence="14">
    <location>
        <position position="51"/>
    </location>
    <ligand>
        <name>ATP</name>
        <dbReference type="ChEBI" id="CHEBI:30616"/>
    </ligand>
</feature>
<evidence type="ECO:0000256" key="10">
    <source>
        <dbReference type="ARBA" id="ARBA00022840"/>
    </source>
</evidence>
<evidence type="ECO:0000256" key="13">
    <source>
        <dbReference type="PIRNR" id="PIRNR004930"/>
    </source>
</evidence>
<evidence type="ECO:0000256" key="5">
    <source>
        <dbReference type="ARBA" id="ARBA00022490"/>
    </source>
</evidence>
<dbReference type="FunFam" id="3.90.870.10:FF:000009">
    <property type="entry name" value="Threonylcarbamoyl-AMP synthase, putative"/>
    <property type="match status" value="1"/>
</dbReference>
<feature type="binding site" evidence="14">
    <location>
        <position position="24"/>
    </location>
    <ligand>
        <name>L-threonine</name>
        <dbReference type="ChEBI" id="CHEBI:57926"/>
    </ligand>
</feature>
<evidence type="ECO:0000256" key="2">
    <source>
        <dbReference type="ARBA" id="ARBA00007663"/>
    </source>
</evidence>
<comment type="similarity">
    <text evidence="2 13">Belongs to the SUA5 family.</text>
</comment>
<dbReference type="NCBIfam" id="TIGR00057">
    <property type="entry name" value="L-threonylcarbamoyladenylate synthase"/>
    <property type="match status" value="1"/>
</dbReference>
<comment type="subcellular location">
    <subcellularLocation>
        <location evidence="1 13">Cytoplasm</location>
    </subcellularLocation>
</comment>
<keyword evidence="10 13" id="KW-0067">ATP-binding</keyword>
<name>A0A7J5AJ64_9FLAO</name>
<dbReference type="PANTHER" id="PTHR17490">
    <property type="entry name" value="SUA5"/>
    <property type="match status" value="1"/>
</dbReference>
<dbReference type="Proteomes" id="UP000490922">
    <property type="component" value="Unassembled WGS sequence"/>
</dbReference>
<evidence type="ECO:0000256" key="9">
    <source>
        <dbReference type="ARBA" id="ARBA00022741"/>
    </source>
</evidence>
<dbReference type="GO" id="GO:0005737">
    <property type="term" value="C:cytoplasm"/>
    <property type="evidence" value="ECO:0007669"/>
    <property type="project" value="UniProtKB-SubCell"/>
</dbReference>
<keyword evidence="8 13" id="KW-0548">Nucleotidyltransferase</keyword>
<evidence type="ECO:0000256" key="8">
    <source>
        <dbReference type="ARBA" id="ARBA00022695"/>
    </source>
</evidence>
<comment type="caution">
    <text evidence="16">The sequence shown here is derived from an EMBL/GenBank/DDBJ whole genome shotgun (WGS) entry which is preliminary data.</text>
</comment>
<feature type="binding site" evidence="14">
    <location>
        <position position="132"/>
    </location>
    <ligand>
        <name>ATP</name>
        <dbReference type="ChEBI" id="CHEBI:30616"/>
    </ligand>
</feature>
<proteinExistence type="inferred from homology"/>
<feature type="binding site" evidence="14">
    <location>
        <position position="56"/>
    </location>
    <ligand>
        <name>L-threonine</name>
        <dbReference type="ChEBI" id="CHEBI:57926"/>
    </ligand>
</feature>
<dbReference type="InterPro" id="IPR010923">
    <property type="entry name" value="T(6)A37_SUA5"/>
</dbReference>
<dbReference type="InterPro" id="IPR006070">
    <property type="entry name" value="Sua5-like_dom"/>
</dbReference>
<feature type="binding site" evidence="14">
    <location>
        <position position="184"/>
    </location>
    <ligand>
        <name>ATP</name>
        <dbReference type="ChEBI" id="CHEBI:30616"/>
    </ligand>
</feature>
<sequence>MKKEIKVAANLLQQGYVVAIPTETVYGLAANAFDEKALAQIFEIKKRPLFNPLIVHIKSIDYLHTIAKNIPAIALDLANHFWPGALTLVLEKKSIIPDIVTGGKNTVGIRIPSHTIALSLLEKLDFPLAAPSANPFGYISPTTSEHVKKQLGDKIPYILEGGSCEKGIESTIIGFENNKPILYRVGAISKEEIEKIIGKIETKNTASASPEAPGMLSKHYSPKTKFFVSENISDNIENNINKNIGFLLFKKTSQPLSYNKYIQLSLNEDINEAAQNLYAAMHRLDAMNFEAIYAEKVPEKGIGISINDRLYRAQEENFDFTIE</sequence>
<dbReference type="Gene3D" id="3.90.870.10">
    <property type="entry name" value="DHBP synthase"/>
    <property type="match status" value="1"/>
</dbReference>
<dbReference type="Gene3D" id="3.40.50.11030">
    <property type="entry name" value="Threonylcarbamoyl-AMP synthase, C-terminal domain"/>
    <property type="match status" value="1"/>
</dbReference>
<comment type="function">
    <text evidence="13">Required for the formation of a threonylcarbamoyl group on adenosine at position 37 (t(6)A37) in tRNAs that read codons beginning with adenine.</text>
</comment>
<dbReference type="RefSeq" id="WP_151105851.1">
    <property type="nucleotide sequence ID" value="NZ_WAEM01000001.1"/>
</dbReference>
<evidence type="ECO:0000313" key="16">
    <source>
        <dbReference type="EMBL" id="KAB1157657.1"/>
    </source>
</evidence>
<dbReference type="GO" id="GO:0000049">
    <property type="term" value="F:tRNA binding"/>
    <property type="evidence" value="ECO:0007669"/>
    <property type="project" value="TreeGrafter"/>
</dbReference>
<comment type="catalytic activity">
    <reaction evidence="12 13">
        <text>L-threonine + hydrogencarbonate + ATP = L-threonylcarbamoyladenylate + diphosphate + H2O</text>
        <dbReference type="Rhea" id="RHEA:36407"/>
        <dbReference type="ChEBI" id="CHEBI:15377"/>
        <dbReference type="ChEBI" id="CHEBI:17544"/>
        <dbReference type="ChEBI" id="CHEBI:30616"/>
        <dbReference type="ChEBI" id="CHEBI:33019"/>
        <dbReference type="ChEBI" id="CHEBI:57926"/>
        <dbReference type="ChEBI" id="CHEBI:73682"/>
        <dbReference type="EC" id="2.7.7.87"/>
    </reaction>
</comment>
<evidence type="ECO:0000256" key="4">
    <source>
        <dbReference type="ARBA" id="ARBA00015492"/>
    </source>
</evidence>
<dbReference type="OrthoDB" id="9814580at2"/>
<evidence type="ECO:0000256" key="3">
    <source>
        <dbReference type="ARBA" id="ARBA00012584"/>
    </source>
</evidence>
<evidence type="ECO:0000256" key="14">
    <source>
        <dbReference type="PIRSR" id="PIRSR004930-1"/>
    </source>
</evidence>
<dbReference type="GO" id="GO:0005524">
    <property type="term" value="F:ATP binding"/>
    <property type="evidence" value="ECO:0007669"/>
    <property type="project" value="UniProtKB-UniRule"/>
</dbReference>
<dbReference type="GO" id="GO:0061710">
    <property type="term" value="F:L-threonylcarbamoyladenylate synthase"/>
    <property type="evidence" value="ECO:0007669"/>
    <property type="project" value="UniProtKB-EC"/>
</dbReference>
<keyword evidence="6 13" id="KW-0808">Transferase</keyword>
<dbReference type="EMBL" id="WAEM01000001">
    <property type="protein sequence ID" value="KAB1157657.1"/>
    <property type="molecule type" value="Genomic_DNA"/>
</dbReference>
<dbReference type="InterPro" id="IPR005145">
    <property type="entry name" value="Sua5_C"/>
</dbReference>
<dbReference type="InterPro" id="IPR038385">
    <property type="entry name" value="Sua5/YwlC_C"/>
</dbReference>
<dbReference type="AlphaFoldDB" id="A0A7J5AJ64"/>
<keyword evidence="7 13" id="KW-0819">tRNA processing</keyword>
<dbReference type="SUPFAM" id="SSF55821">
    <property type="entry name" value="YrdC/RibB"/>
    <property type="match status" value="1"/>
</dbReference>
<gene>
    <name evidence="16" type="ORF">F6464_00820</name>
</gene>
<keyword evidence="9 13" id="KW-0547">Nucleotide-binding</keyword>
<feature type="binding site" evidence="14">
    <location>
        <position position="220"/>
    </location>
    <ligand>
        <name>ATP</name>
        <dbReference type="ChEBI" id="CHEBI:30616"/>
    </ligand>
</feature>
<evidence type="ECO:0000313" key="17">
    <source>
        <dbReference type="Proteomes" id="UP000490922"/>
    </source>
</evidence>
<feature type="binding site" evidence="14">
    <location>
        <position position="170"/>
    </location>
    <ligand>
        <name>L-threonine</name>
        <dbReference type="ChEBI" id="CHEBI:57926"/>
    </ligand>
</feature>
<evidence type="ECO:0000256" key="7">
    <source>
        <dbReference type="ARBA" id="ARBA00022694"/>
    </source>
</evidence>
<dbReference type="PANTHER" id="PTHR17490:SF16">
    <property type="entry name" value="THREONYLCARBAMOYL-AMP SYNTHASE"/>
    <property type="match status" value="1"/>
</dbReference>
<feature type="binding site" evidence="14">
    <location>
        <position position="140"/>
    </location>
    <ligand>
        <name>ATP</name>
        <dbReference type="ChEBI" id="CHEBI:30616"/>
    </ligand>
</feature>
<dbReference type="Pfam" id="PF03481">
    <property type="entry name" value="Sua5_C"/>
    <property type="match status" value="1"/>
</dbReference>
<keyword evidence="17" id="KW-1185">Reference proteome</keyword>
<feature type="binding site" evidence="14">
    <location>
        <position position="106"/>
    </location>
    <ligand>
        <name>ATP</name>
        <dbReference type="ChEBI" id="CHEBI:30616"/>
    </ligand>
</feature>
<keyword evidence="5 13" id="KW-0963">Cytoplasm</keyword>
<evidence type="ECO:0000256" key="1">
    <source>
        <dbReference type="ARBA" id="ARBA00004496"/>
    </source>
</evidence>
<dbReference type="GO" id="GO:0003725">
    <property type="term" value="F:double-stranded RNA binding"/>
    <property type="evidence" value="ECO:0007669"/>
    <property type="project" value="UniProtKB-UniRule"/>
</dbReference>
<evidence type="ECO:0000259" key="15">
    <source>
        <dbReference type="PROSITE" id="PS51163"/>
    </source>
</evidence>
<dbReference type="EC" id="2.7.7.87" evidence="3 13"/>
<dbReference type="PROSITE" id="PS51163">
    <property type="entry name" value="YRDC"/>
    <property type="match status" value="1"/>
</dbReference>
<dbReference type="PIRSF" id="PIRSF004930">
    <property type="entry name" value="Tln_factor_SUA5"/>
    <property type="match status" value="1"/>
</dbReference>
<organism evidence="16 17">
    <name type="scientific">Flavobacterium luteum</name>
    <dbReference type="NCBI Taxonomy" id="2026654"/>
    <lineage>
        <taxon>Bacteria</taxon>
        <taxon>Pseudomonadati</taxon>
        <taxon>Bacteroidota</taxon>
        <taxon>Flavobacteriia</taxon>
        <taxon>Flavobacteriales</taxon>
        <taxon>Flavobacteriaceae</taxon>
        <taxon>Flavobacterium</taxon>
    </lineage>
</organism>
<feature type="binding site" evidence="14">
    <location>
        <position position="110"/>
    </location>
    <ligand>
        <name>L-threonine</name>
        <dbReference type="ChEBI" id="CHEBI:57926"/>
    </ligand>
</feature>
<evidence type="ECO:0000256" key="11">
    <source>
        <dbReference type="ARBA" id="ARBA00029774"/>
    </source>
</evidence>
<protein>
    <recommendedName>
        <fullName evidence="4 13">Threonylcarbamoyl-AMP synthase</fullName>
        <shortName evidence="13">TC-AMP synthase</shortName>
        <ecNumber evidence="3 13">2.7.7.87</ecNumber>
    </recommendedName>
    <alternativeName>
        <fullName evidence="11 13">L-threonylcarbamoyladenylate synthase</fullName>
    </alternativeName>
</protein>
<dbReference type="GO" id="GO:0008033">
    <property type="term" value="P:tRNA processing"/>
    <property type="evidence" value="ECO:0007669"/>
    <property type="project" value="UniProtKB-KW"/>
</dbReference>